<dbReference type="InterPro" id="IPR000210">
    <property type="entry name" value="BTB/POZ_dom"/>
</dbReference>
<proteinExistence type="predicted"/>
<dbReference type="InterPro" id="IPR011705">
    <property type="entry name" value="BACK"/>
</dbReference>
<dbReference type="SUPFAM" id="SSF54695">
    <property type="entry name" value="POZ domain"/>
    <property type="match status" value="1"/>
</dbReference>
<reference evidence="6 8" key="3">
    <citation type="submission" date="2019-07" db="EMBL/GenBank/DDBJ databases">
        <authorList>
            <person name="Jastrzebski P J."/>
            <person name="Paukszto L."/>
            <person name="Jastrzebski P J."/>
        </authorList>
    </citation>
    <scope>NUCLEOTIDE SEQUENCE [LARGE SCALE GENOMIC DNA]</scope>
    <source>
        <strain evidence="6 8">WMS-il1</strain>
    </source>
</reference>
<feature type="domain" description="BTB" evidence="4">
    <location>
        <begin position="39"/>
        <end position="106"/>
    </location>
</feature>
<dbReference type="STRING" id="6216.A0A0R3SVP0"/>
<dbReference type="SMART" id="SM00225">
    <property type="entry name" value="BTB"/>
    <property type="match status" value="1"/>
</dbReference>
<dbReference type="SUPFAM" id="SSF50965">
    <property type="entry name" value="Galactose oxidase, central domain"/>
    <property type="match status" value="1"/>
</dbReference>
<feature type="compositionally biased region" description="Low complexity" evidence="3">
    <location>
        <begin position="852"/>
        <end position="861"/>
    </location>
</feature>
<name>A0A0R3SVP0_HYMDI</name>
<dbReference type="EMBL" id="CABIJS010000044">
    <property type="protein sequence ID" value="VUZ40976.1"/>
    <property type="molecule type" value="Genomic_DNA"/>
</dbReference>
<reference evidence="9" key="1">
    <citation type="submission" date="2016-04" db="UniProtKB">
        <authorList>
            <consortium name="WormBaseParasite"/>
        </authorList>
    </citation>
    <scope>IDENTIFICATION</scope>
</reference>
<dbReference type="PANTHER" id="PTHR24412:SF497">
    <property type="entry name" value="KELCH-LIKE PROTEIN 18"/>
    <property type="match status" value="1"/>
</dbReference>
<dbReference type="InterPro" id="IPR015915">
    <property type="entry name" value="Kelch-typ_b-propeller"/>
</dbReference>
<evidence type="ECO:0000259" key="4">
    <source>
        <dbReference type="PROSITE" id="PS50097"/>
    </source>
</evidence>
<evidence type="ECO:0000313" key="5">
    <source>
        <dbReference type="EMBL" id="VDL62048.1"/>
    </source>
</evidence>
<dbReference type="Gene3D" id="1.25.40.420">
    <property type="match status" value="1"/>
</dbReference>
<evidence type="ECO:0000313" key="7">
    <source>
        <dbReference type="Proteomes" id="UP000274504"/>
    </source>
</evidence>
<dbReference type="EMBL" id="UYSG01011358">
    <property type="protein sequence ID" value="VDL62048.1"/>
    <property type="molecule type" value="Genomic_DNA"/>
</dbReference>
<feature type="compositionally biased region" description="Polar residues" evidence="3">
    <location>
        <begin position="791"/>
        <end position="801"/>
    </location>
</feature>
<evidence type="ECO:0000256" key="3">
    <source>
        <dbReference type="SAM" id="MobiDB-lite"/>
    </source>
</evidence>
<dbReference type="SMART" id="SM00875">
    <property type="entry name" value="BACK"/>
    <property type="match status" value="1"/>
</dbReference>
<dbReference type="Proteomes" id="UP000274504">
    <property type="component" value="Unassembled WGS sequence"/>
</dbReference>
<evidence type="ECO:0000313" key="9">
    <source>
        <dbReference type="WBParaSite" id="HDID_0000965701-mRNA-1"/>
    </source>
</evidence>
<keyword evidence="2" id="KW-0677">Repeat</keyword>
<keyword evidence="8" id="KW-1185">Reference proteome</keyword>
<dbReference type="AlphaFoldDB" id="A0A0R3SVP0"/>
<accession>A0A0R3SVP0</accession>
<gene>
    <name evidence="5" type="ORF">HDID_LOCUS9655</name>
    <name evidence="6" type="ORF">WMSIL1_LOCUS1976</name>
</gene>
<feature type="region of interest" description="Disordered" evidence="3">
    <location>
        <begin position="791"/>
        <end position="816"/>
    </location>
</feature>
<evidence type="ECO:0000256" key="2">
    <source>
        <dbReference type="ARBA" id="ARBA00022737"/>
    </source>
</evidence>
<dbReference type="Gene3D" id="2.120.10.80">
    <property type="entry name" value="Kelch-type beta propeller"/>
    <property type="match status" value="2"/>
</dbReference>
<dbReference type="InterPro" id="IPR011043">
    <property type="entry name" value="Gal_Oxase/kelch_b-propeller"/>
</dbReference>
<feature type="region of interest" description="Disordered" evidence="3">
    <location>
        <begin position="833"/>
        <end position="882"/>
    </location>
</feature>
<evidence type="ECO:0000256" key="1">
    <source>
        <dbReference type="ARBA" id="ARBA00022441"/>
    </source>
</evidence>
<dbReference type="InterPro" id="IPR011333">
    <property type="entry name" value="SKP1/BTB/POZ_sf"/>
</dbReference>
<dbReference type="Gene3D" id="3.30.710.10">
    <property type="entry name" value="Potassium Channel Kv1.1, Chain A"/>
    <property type="match status" value="1"/>
</dbReference>
<dbReference type="Pfam" id="PF00651">
    <property type="entry name" value="BTB"/>
    <property type="match status" value="1"/>
</dbReference>
<sequence length="914" mass="100508">MISLTRQDSIGSNVRFKDQNLIRKSFPNFEQIRRKGKLCDVTLIADQQKFSAHKIVLAATIPFFDAMFLSGMSEATKREITIQGIDPAVLEAFITFAYTGEIQITPGNVQATLIGASFLHIDSVRHYCCRYIEDRLNLENLLQVRNFASSFLCSGLVGACDRIIHENFEQLATSPAFYEALSGPEFCRILESDDIQVSSEERVFHSIIGWCEYTSPSATSESPKLSRSLQSLQLTTPSSSSQLAFSLSEKANQSTSSRIRFLPELLSRVRLPLLSAQFIRDVVSKNPHIRADMACRDLLDEARDLLLMPDYVATSKCSFVCRPRRGQEVIGVIYAVGGGVTNTNSTAQTVSPNTANGAPGEVTAGQGGELQSFVEAYNPLVDRWEVVESMSSERSRYSVVALKGCLYAIGGLDAYTRLNTVEKFDPKTGVWERVASMNYRRSAPGAAVLNGRIYVCGGYDGVSSLRTCEVYNPEQNRWQVIPSMTECRSAGGVVALEDGRLFAIGGHNGMPIFASVECYHRRGHQVPPSASSNPTVTPFTPGNRRVWRQVAPMLHRRCRHGVAVLRGRIFAAGGYNGCHFLRSVEMYDPTASALASINGEPGLGQWTEVAPLATPRSRVALAASAGRLYAIGGFDGEQNLSSVECFQRCETSSTRNRRRHHHLRLTDDGDDDGRVSVVMVEEEEEEDFTKEEQSQVPSTSCTLPSTIMDLHHHENHISSNIFYHQRRRRGRSRSLRGRRPLRQCKSRDYEDMEEWLEEGPRSLLVPRLAGGGMSFHQTELVSVVGQNVLNADQPSSRSRMASHSDEGSMDLPTVTTEGLDSTESLIESLTFQSTTGSAGDLGRDTSPPVPLPSSSHPLVSLLPPPPPPPHAANSSTSMGEAHVSDETFADWQWLPATPLIAHEGGVGVGVIPLY</sequence>
<dbReference type="OrthoDB" id="45365at2759"/>
<dbReference type="SMART" id="SM00612">
    <property type="entry name" value="Kelch"/>
    <property type="match status" value="6"/>
</dbReference>
<organism evidence="9">
    <name type="scientific">Hymenolepis diminuta</name>
    <name type="common">Rat tapeworm</name>
    <dbReference type="NCBI Taxonomy" id="6216"/>
    <lineage>
        <taxon>Eukaryota</taxon>
        <taxon>Metazoa</taxon>
        <taxon>Spiralia</taxon>
        <taxon>Lophotrochozoa</taxon>
        <taxon>Platyhelminthes</taxon>
        <taxon>Cestoda</taxon>
        <taxon>Eucestoda</taxon>
        <taxon>Cyclophyllidea</taxon>
        <taxon>Hymenolepididae</taxon>
        <taxon>Hymenolepis</taxon>
    </lineage>
</organism>
<protein>
    <submittedName>
        <fullName evidence="9">BTB domain-containing protein</fullName>
    </submittedName>
</protein>
<dbReference type="Proteomes" id="UP000321570">
    <property type="component" value="Unassembled WGS sequence"/>
</dbReference>
<dbReference type="PROSITE" id="PS50097">
    <property type="entry name" value="BTB"/>
    <property type="match status" value="1"/>
</dbReference>
<dbReference type="Pfam" id="PF07707">
    <property type="entry name" value="BACK"/>
    <property type="match status" value="1"/>
</dbReference>
<dbReference type="PANTHER" id="PTHR24412">
    <property type="entry name" value="KELCH PROTEIN"/>
    <property type="match status" value="1"/>
</dbReference>
<dbReference type="InterPro" id="IPR006652">
    <property type="entry name" value="Kelch_1"/>
</dbReference>
<evidence type="ECO:0000313" key="8">
    <source>
        <dbReference type="Proteomes" id="UP000321570"/>
    </source>
</evidence>
<evidence type="ECO:0000313" key="6">
    <source>
        <dbReference type="EMBL" id="VUZ40976.1"/>
    </source>
</evidence>
<dbReference type="WBParaSite" id="HDID_0000965701-mRNA-1">
    <property type="protein sequence ID" value="HDID_0000965701-mRNA-1"/>
    <property type="gene ID" value="HDID_0000965701"/>
</dbReference>
<keyword evidence="1" id="KW-0880">Kelch repeat</keyword>
<dbReference type="Pfam" id="PF01344">
    <property type="entry name" value="Kelch_1"/>
    <property type="match status" value="4"/>
</dbReference>
<reference evidence="5 7" key="2">
    <citation type="submission" date="2018-11" db="EMBL/GenBank/DDBJ databases">
        <authorList>
            <consortium name="Pathogen Informatics"/>
        </authorList>
    </citation>
    <scope>NUCLEOTIDE SEQUENCE [LARGE SCALE GENOMIC DNA]</scope>
</reference>